<sequence length="220" mass="23587">MSSVLSGGTVINELLPAPVVVETAYSDPPEARLEPAEEAAIARAVESRRREFTTVRHCARLALTRLGVPYRPLVPGLRGAPGWPDGVVGSLTHCAGFRAAAVARAEDVLSLGIDAEPALPLPEGVLDAIALPAEQKRNTALSASDPGTPWDRILFSAKESVYKTWFPLTQRFLDFSEADLVLRPDGTFTATILVPSPLPTLAGRWRVHDGHLATAITVLR</sequence>
<proteinExistence type="predicted"/>
<keyword evidence="1 4" id="KW-0808">Transferase</keyword>
<dbReference type="InterPro" id="IPR008278">
    <property type="entry name" value="4-PPantetheinyl_Trfase_dom"/>
</dbReference>
<name>A0ABN1YGI3_9ACTN</name>
<dbReference type="PANTHER" id="PTHR38096">
    <property type="entry name" value="ENTEROBACTIN SYNTHASE COMPONENT D"/>
    <property type="match status" value="1"/>
</dbReference>
<evidence type="ECO:0000256" key="1">
    <source>
        <dbReference type="ARBA" id="ARBA00022679"/>
    </source>
</evidence>
<dbReference type="InterPro" id="IPR037143">
    <property type="entry name" value="4-PPantetheinyl_Trfase_dom_sf"/>
</dbReference>
<comment type="caution">
    <text evidence="4">The sequence shown here is derived from an EMBL/GenBank/DDBJ whole genome shotgun (WGS) entry which is preliminary data.</text>
</comment>
<reference evidence="4 5" key="1">
    <citation type="journal article" date="2019" name="Int. J. Syst. Evol. Microbiol.">
        <title>The Global Catalogue of Microorganisms (GCM) 10K type strain sequencing project: providing services to taxonomists for standard genome sequencing and annotation.</title>
        <authorList>
            <consortium name="The Broad Institute Genomics Platform"/>
            <consortium name="The Broad Institute Genome Sequencing Center for Infectious Disease"/>
            <person name="Wu L."/>
            <person name="Ma J."/>
        </authorList>
    </citation>
    <scope>NUCLEOTIDE SEQUENCE [LARGE SCALE GENOMIC DNA]</scope>
    <source>
        <strain evidence="4 5">JCM 12393</strain>
    </source>
</reference>
<dbReference type="Proteomes" id="UP001499863">
    <property type="component" value="Unassembled WGS sequence"/>
</dbReference>
<protein>
    <submittedName>
        <fullName evidence="4">4'-phosphopantetheinyl transferase superfamily protein</fullName>
    </submittedName>
</protein>
<evidence type="ECO:0000259" key="2">
    <source>
        <dbReference type="Pfam" id="PF01648"/>
    </source>
</evidence>
<dbReference type="PANTHER" id="PTHR38096:SF1">
    <property type="entry name" value="ENTEROBACTIN SYNTHASE COMPONENT D"/>
    <property type="match status" value="1"/>
</dbReference>
<dbReference type="RefSeq" id="WP_344344129.1">
    <property type="nucleotide sequence ID" value="NZ_BAAAKJ010000427.1"/>
</dbReference>
<organism evidence="4 5">
    <name type="scientific">Kitasatospora putterlickiae</name>
    <dbReference type="NCBI Taxonomy" id="221725"/>
    <lineage>
        <taxon>Bacteria</taxon>
        <taxon>Bacillati</taxon>
        <taxon>Actinomycetota</taxon>
        <taxon>Actinomycetes</taxon>
        <taxon>Kitasatosporales</taxon>
        <taxon>Streptomycetaceae</taxon>
        <taxon>Kitasatospora</taxon>
    </lineage>
</organism>
<evidence type="ECO:0000313" key="4">
    <source>
        <dbReference type="EMBL" id="GAA1412161.1"/>
    </source>
</evidence>
<dbReference type="GO" id="GO:0016740">
    <property type="term" value="F:transferase activity"/>
    <property type="evidence" value="ECO:0007669"/>
    <property type="project" value="UniProtKB-KW"/>
</dbReference>
<dbReference type="PRINTS" id="PR01399">
    <property type="entry name" value="ENTSNTHTASED"/>
</dbReference>
<gene>
    <name evidence="4" type="ORF">GCM10009639_64310</name>
</gene>
<dbReference type="Pfam" id="PF17837">
    <property type="entry name" value="4PPT_N"/>
    <property type="match status" value="1"/>
</dbReference>
<dbReference type="InterPro" id="IPR041354">
    <property type="entry name" value="4PPT_N"/>
</dbReference>
<dbReference type="EMBL" id="BAAAKJ010000427">
    <property type="protein sequence ID" value="GAA1412161.1"/>
    <property type="molecule type" value="Genomic_DNA"/>
</dbReference>
<dbReference type="InterPro" id="IPR003542">
    <property type="entry name" value="Enbac_synth_compD-like"/>
</dbReference>
<keyword evidence="5" id="KW-1185">Reference proteome</keyword>
<dbReference type="Pfam" id="PF01648">
    <property type="entry name" value="ACPS"/>
    <property type="match status" value="1"/>
</dbReference>
<accession>A0ABN1YGI3</accession>
<feature type="domain" description="4'-phosphopantetheinyl transferase" evidence="2">
    <location>
        <begin position="110"/>
        <end position="193"/>
    </location>
</feature>
<evidence type="ECO:0000313" key="5">
    <source>
        <dbReference type="Proteomes" id="UP001499863"/>
    </source>
</evidence>
<evidence type="ECO:0000259" key="3">
    <source>
        <dbReference type="Pfam" id="PF17837"/>
    </source>
</evidence>
<feature type="domain" description="4'-phosphopantetheinyl transferase N-terminal" evidence="3">
    <location>
        <begin position="36"/>
        <end position="103"/>
    </location>
</feature>
<dbReference type="SUPFAM" id="SSF56214">
    <property type="entry name" value="4'-phosphopantetheinyl transferase"/>
    <property type="match status" value="1"/>
</dbReference>